<gene>
    <name evidence="1" type="primary">SGK3_1</name>
    <name evidence="1" type="ORF">EYF80_014053</name>
</gene>
<keyword evidence="1" id="KW-0808">Transferase</keyword>
<dbReference type="SUPFAM" id="SSF56112">
    <property type="entry name" value="Protein kinase-like (PK-like)"/>
    <property type="match status" value="1"/>
</dbReference>
<name>A0A4Z2ICL6_9TELE</name>
<keyword evidence="2" id="KW-1185">Reference proteome</keyword>
<dbReference type="EMBL" id="SRLO01000100">
    <property type="protein sequence ID" value="TNN75690.1"/>
    <property type="molecule type" value="Genomic_DNA"/>
</dbReference>
<dbReference type="Proteomes" id="UP000314294">
    <property type="component" value="Unassembled WGS sequence"/>
</dbReference>
<reference evidence="1 2" key="1">
    <citation type="submission" date="2019-03" db="EMBL/GenBank/DDBJ databases">
        <title>First draft genome of Liparis tanakae, snailfish: a comprehensive survey of snailfish specific genes.</title>
        <authorList>
            <person name="Kim W."/>
            <person name="Song I."/>
            <person name="Jeong J.-H."/>
            <person name="Kim D."/>
            <person name="Kim S."/>
            <person name="Ryu S."/>
            <person name="Song J.Y."/>
            <person name="Lee S.K."/>
        </authorList>
    </citation>
    <scope>NUCLEOTIDE SEQUENCE [LARGE SCALE GENOMIC DNA]</scope>
    <source>
        <tissue evidence="1">Muscle</tissue>
    </source>
</reference>
<sequence length="128" mass="14251">MNSELTGECVLAATEVMAELDSLICRLKSCRSCRPRDGSYSSGRGASEEPDTFCGTPEFLTPEQPYNAAVDYTVLFEMLYGLPPSYSRSKAETFDNILHAPLMLRSVSFFRNCWKEMSPNDKVGAMTL</sequence>
<evidence type="ECO:0000313" key="1">
    <source>
        <dbReference type="EMBL" id="TNN75690.1"/>
    </source>
</evidence>
<evidence type="ECO:0000313" key="2">
    <source>
        <dbReference type="Proteomes" id="UP000314294"/>
    </source>
</evidence>
<dbReference type="GO" id="GO:0016301">
    <property type="term" value="F:kinase activity"/>
    <property type="evidence" value="ECO:0007669"/>
    <property type="project" value="UniProtKB-KW"/>
</dbReference>
<protein>
    <submittedName>
        <fullName evidence="1">Serine/threonine-protein kinase Sgk3</fullName>
    </submittedName>
</protein>
<organism evidence="1 2">
    <name type="scientific">Liparis tanakae</name>
    <name type="common">Tanaka's snailfish</name>
    <dbReference type="NCBI Taxonomy" id="230148"/>
    <lineage>
        <taxon>Eukaryota</taxon>
        <taxon>Metazoa</taxon>
        <taxon>Chordata</taxon>
        <taxon>Craniata</taxon>
        <taxon>Vertebrata</taxon>
        <taxon>Euteleostomi</taxon>
        <taxon>Actinopterygii</taxon>
        <taxon>Neopterygii</taxon>
        <taxon>Teleostei</taxon>
        <taxon>Neoteleostei</taxon>
        <taxon>Acanthomorphata</taxon>
        <taxon>Eupercaria</taxon>
        <taxon>Perciformes</taxon>
        <taxon>Cottioidei</taxon>
        <taxon>Cottales</taxon>
        <taxon>Liparidae</taxon>
        <taxon>Liparis</taxon>
    </lineage>
</organism>
<comment type="caution">
    <text evidence="1">The sequence shown here is derived from an EMBL/GenBank/DDBJ whole genome shotgun (WGS) entry which is preliminary data.</text>
</comment>
<dbReference type="AlphaFoldDB" id="A0A4Z2ICL6"/>
<accession>A0A4Z2ICL6</accession>
<keyword evidence="1" id="KW-0418">Kinase</keyword>
<dbReference type="Gene3D" id="1.10.510.10">
    <property type="entry name" value="Transferase(Phosphotransferase) domain 1"/>
    <property type="match status" value="1"/>
</dbReference>
<proteinExistence type="predicted"/>
<dbReference type="InterPro" id="IPR011009">
    <property type="entry name" value="Kinase-like_dom_sf"/>
</dbReference>